<dbReference type="STRING" id="1836467.BTR34_11210"/>
<accession>A0A1B7ZFM2</accession>
<dbReference type="AlphaFoldDB" id="A0A1B7ZFM2"/>
<dbReference type="KEGG" id="mart:BTR34_11210"/>
<feature type="signal peptide" evidence="1">
    <location>
        <begin position="1"/>
        <end position="17"/>
    </location>
</feature>
<dbReference type="RefSeq" id="WP_068481600.1">
    <property type="nucleotide sequence ID" value="NZ_CP018760.1"/>
</dbReference>
<sequence length="229" mass="26249">MKNLILVLFLLTYTAYSQTVQGIGSSSGVITPAQAGISFREVDIEGSPYVDEIFKKGQTIINDKNVSDVLMRYDAYHDVIEILNENNNVRTLLRRNNIVAVIDNITYMVREYEFAGSVKEGYFNPLNEGYTRLLVKPKKKFVQAENPENGYDTFSPAQYLDISTYYMQNGDKPATEIKLTKKKVLGFLSNHSKLLNKYIKDNDLNMRSKHDIIKLVEYYNTLNKDEGML</sequence>
<dbReference type="Proteomes" id="UP000092164">
    <property type="component" value="Unassembled WGS sequence"/>
</dbReference>
<proteinExistence type="predicted"/>
<evidence type="ECO:0000313" key="2">
    <source>
        <dbReference type="EMBL" id="OBR42333.1"/>
    </source>
</evidence>
<reference evidence="3" key="1">
    <citation type="submission" date="2016-06" db="EMBL/GenBank/DDBJ databases">
        <authorList>
            <person name="Zhan P."/>
        </authorList>
    </citation>
    <scope>NUCLEOTIDE SEQUENCE [LARGE SCALE GENOMIC DNA]</scope>
    <source>
        <strain evidence="3">T28</strain>
    </source>
</reference>
<feature type="chain" id="PRO_5008602625" description="Secreted protein" evidence="1">
    <location>
        <begin position="18"/>
        <end position="229"/>
    </location>
</feature>
<evidence type="ECO:0008006" key="4">
    <source>
        <dbReference type="Google" id="ProtNLM"/>
    </source>
</evidence>
<comment type="caution">
    <text evidence="2">The sequence shown here is derived from an EMBL/GenBank/DDBJ whole genome shotgun (WGS) entry which is preliminary data.</text>
</comment>
<protein>
    <recommendedName>
        <fullName evidence="4">Secreted protein</fullName>
    </recommendedName>
</protein>
<dbReference type="EMBL" id="LZFP01000001">
    <property type="protein sequence ID" value="OBR42333.1"/>
    <property type="molecule type" value="Genomic_DNA"/>
</dbReference>
<dbReference type="OrthoDB" id="1160165at2"/>
<keyword evidence="1" id="KW-0732">Signal</keyword>
<evidence type="ECO:0000313" key="3">
    <source>
        <dbReference type="Proteomes" id="UP000092164"/>
    </source>
</evidence>
<name>A0A1B7ZFM2_9FLAO</name>
<keyword evidence="3" id="KW-1185">Reference proteome</keyword>
<evidence type="ECO:0000256" key="1">
    <source>
        <dbReference type="SAM" id="SignalP"/>
    </source>
</evidence>
<gene>
    <name evidence="2" type="ORF">A9200_02825</name>
</gene>
<organism evidence="2 3">
    <name type="scientific">Maribacter hydrothermalis</name>
    <dbReference type="NCBI Taxonomy" id="1836467"/>
    <lineage>
        <taxon>Bacteria</taxon>
        <taxon>Pseudomonadati</taxon>
        <taxon>Bacteroidota</taxon>
        <taxon>Flavobacteriia</taxon>
        <taxon>Flavobacteriales</taxon>
        <taxon>Flavobacteriaceae</taxon>
        <taxon>Maribacter</taxon>
    </lineage>
</organism>